<dbReference type="GO" id="GO:0000224">
    <property type="term" value="F:peptide-N4-(N-acetyl-beta-glucosaminyl)asparagine amidase activity"/>
    <property type="evidence" value="ECO:0007669"/>
    <property type="project" value="TreeGrafter"/>
</dbReference>
<dbReference type="InterPro" id="IPR012939">
    <property type="entry name" value="Glyco_hydro_92"/>
</dbReference>
<dbReference type="InterPro" id="IPR050883">
    <property type="entry name" value="PNGase"/>
</dbReference>
<proteinExistence type="predicted"/>
<dbReference type="SUPFAM" id="SSF48208">
    <property type="entry name" value="Six-hairpin glycosidases"/>
    <property type="match status" value="1"/>
</dbReference>
<dbReference type="Gene3D" id="1.20.1610.10">
    <property type="entry name" value="alpha-1,2-mannosidases domains"/>
    <property type="match status" value="1"/>
</dbReference>
<dbReference type="GO" id="GO:0005634">
    <property type="term" value="C:nucleus"/>
    <property type="evidence" value="ECO:0007669"/>
    <property type="project" value="TreeGrafter"/>
</dbReference>
<dbReference type="GO" id="GO:0005829">
    <property type="term" value="C:cytosol"/>
    <property type="evidence" value="ECO:0007669"/>
    <property type="project" value="TreeGrafter"/>
</dbReference>
<organism evidence="2 3">
    <name type="scientific">Anthostomella pinea</name>
    <dbReference type="NCBI Taxonomy" id="933095"/>
    <lineage>
        <taxon>Eukaryota</taxon>
        <taxon>Fungi</taxon>
        <taxon>Dikarya</taxon>
        <taxon>Ascomycota</taxon>
        <taxon>Pezizomycotina</taxon>
        <taxon>Sordariomycetes</taxon>
        <taxon>Xylariomycetidae</taxon>
        <taxon>Xylariales</taxon>
        <taxon>Xylariaceae</taxon>
        <taxon>Anthostomella</taxon>
    </lineage>
</organism>
<dbReference type="InterPro" id="IPR008928">
    <property type="entry name" value="6-hairpin_glycosidase_sf"/>
</dbReference>
<name>A0AAI8VIQ9_9PEZI</name>
<evidence type="ECO:0000259" key="1">
    <source>
        <dbReference type="Pfam" id="PF07971"/>
    </source>
</evidence>
<dbReference type="AlphaFoldDB" id="A0AAI8VIQ9"/>
<evidence type="ECO:0000313" key="3">
    <source>
        <dbReference type="Proteomes" id="UP001295740"/>
    </source>
</evidence>
<dbReference type="Gene3D" id="1.20.1050.60">
    <property type="entry name" value="alpha-1,2-mannosidase"/>
    <property type="match status" value="1"/>
</dbReference>
<gene>
    <name evidence="2" type="ORF">KHLLAP_LOCUS5623</name>
</gene>
<evidence type="ECO:0000313" key="2">
    <source>
        <dbReference type="EMBL" id="CAJ2505155.1"/>
    </source>
</evidence>
<dbReference type="GO" id="GO:0006516">
    <property type="term" value="P:glycoprotein catabolic process"/>
    <property type="evidence" value="ECO:0007669"/>
    <property type="project" value="TreeGrafter"/>
</dbReference>
<dbReference type="Proteomes" id="UP001295740">
    <property type="component" value="Unassembled WGS sequence"/>
</dbReference>
<dbReference type="EMBL" id="CAUWAG010000007">
    <property type="protein sequence ID" value="CAJ2505155.1"/>
    <property type="molecule type" value="Genomic_DNA"/>
</dbReference>
<feature type="domain" description="Glycosyl hydrolase family 92" evidence="1">
    <location>
        <begin position="27"/>
        <end position="355"/>
    </location>
</feature>
<comment type="caution">
    <text evidence="2">The sequence shown here is derived from an EMBL/GenBank/DDBJ whole genome shotgun (WGS) entry which is preliminary data.</text>
</comment>
<protein>
    <submittedName>
        <fullName evidence="2">Uu.00g125490.m01.CDS01</fullName>
    </submittedName>
</protein>
<reference evidence="2" key="1">
    <citation type="submission" date="2023-10" db="EMBL/GenBank/DDBJ databases">
        <authorList>
            <person name="Hackl T."/>
        </authorList>
    </citation>
    <scope>NUCLEOTIDE SEQUENCE</scope>
</reference>
<dbReference type="FunFam" id="1.20.1610.10:FF:000002">
    <property type="entry name" value="Alpha-1,2-mannosidase family protein"/>
    <property type="match status" value="1"/>
</dbReference>
<dbReference type="Pfam" id="PF07971">
    <property type="entry name" value="Glyco_hydro_92"/>
    <property type="match status" value="1"/>
</dbReference>
<sequence>MVRSLIDTYKHEGKLPDCRMSFSKGLELGYEAVVSDAEVEPQDWSVAGRGNLESWHKLGYIPYDDDDKNGTGPSSRSISRAVEYAYDDFAIALMADGLGKKSDANKYLQRSHNWRNLYNENQEDLYRNEAGKVQKTKFTGFLQPRYLNGMWRQQNTRLCSPIFQQHVCYFDTKYDTYEGSPWLYTFYVPHDMAGLIAAMGGKQAFIERLEYFHSSGINYMGNEPNFLPTYQFHYGGWPGLSWYWVHQYIPSQFNSSLNGIPGNDDLSMGAFSAFAFMGFFPVAGQDVYLLTPTMFRSVSIRTPTGGRATLKCIGFDPTYKPIYIQSVRLNGKPYTRNWITHDFFYYGGTLEFVLGTAESEWGTRDEDLPPSLSRSSIY</sequence>
<accession>A0AAI8VIQ9</accession>
<dbReference type="PANTHER" id="PTHR12143:SF42">
    <property type="entry name" value="PUTATIVE SUBFAMILY (AFU_ORTHOLOGUE AFUA_6G13760)-RELATED"/>
    <property type="match status" value="1"/>
</dbReference>
<dbReference type="PANTHER" id="PTHR12143">
    <property type="entry name" value="PEPTIDE N-GLYCANASE PNGASE -RELATED"/>
    <property type="match status" value="1"/>
</dbReference>
<dbReference type="GO" id="GO:0005975">
    <property type="term" value="P:carbohydrate metabolic process"/>
    <property type="evidence" value="ECO:0007669"/>
    <property type="project" value="InterPro"/>
</dbReference>
<keyword evidence="3" id="KW-1185">Reference proteome</keyword>
<dbReference type="Gene3D" id="3.30.2080.10">
    <property type="entry name" value="GH92 mannosidase domain"/>
    <property type="match status" value="1"/>
</dbReference>